<gene>
    <name evidence="1" type="ORF">J3U87_17020</name>
</gene>
<dbReference type="KEGG" id="scor:J3U87_17020"/>
<dbReference type="AlphaFoldDB" id="A0A8A4TXD8"/>
<dbReference type="EMBL" id="CP071793">
    <property type="protein sequence ID" value="QTD54150.1"/>
    <property type="molecule type" value="Genomic_DNA"/>
</dbReference>
<accession>A0A8A4TXD8</accession>
<reference evidence="1" key="1">
    <citation type="submission" date="2021-03" db="EMBL/GenBank/DDBJ databases">
        <title>Acanthopleuribacteraceae sp. M133.</title>
        <authorList>
            <person name="Wang G."/>
        </authorList>
    </citation>
    <scope>NUCLEOTIDE SEQUENCE</scope>
    <source>
        <strain evidence="1">M133</strain>
    </source>
</reference>
<dbReference type="Proteomes" id="UP000663929">
    <property type="component" value="Chromosome"/>
</dbReference>
<dbReference type="RefSeq" id="WP_237384249.1">
    <property type="nucleotide sequence ID" value="NZ_CP071793.1"/>
</dbReference>
<evidence type="ECO:0000313" key="2">
    <source>
        <dbReference type="Proteomes" id="UP000663929"/>
    </source>
</evidence>
<evidence type="ECO:0000313" key="1">
    <source>
        <dbReference type="EMBL" id="QTD54150.1"/>
    </source>
</evidence>
<name>A0A8A4TXD8_SULCO</name>
<keyword evidence="2" id="KW-1185">Reference proteome</keyword>
<organism evidence="1 2">
    <name type="scientific">Sulfidibacter corallicola</name>
    <dbReference type="NCBI Taxonomy" id="2818388"/>
    <lineage>
        <taxon>Bacteria</taxon>
        <taxon>Pseudomonadati</taxon>
        <taxon>Acidobacteriota</taxon>
        <taxon>Holophagae</taxon>
        <taxon>Acanthopleuribacterales</taxon>
        <taxon>Acanthopleuribacteraceae</taxon>
        <taxon>Sulfidibacter</taxon>
    </lineage>
</organism>
<protein>
    <submittedName>
        <fullName evidence="1">Uncharacterized protein</fullName>
    </submittedName>
</protein>
<sequence>MTDHPWIYLSPTECHGSHDGGWKQSLEPATDLPATSLVMDNLPAKVFETHRVGILLMDDLLHPLRLKLDQPAKPAELKPFLSWKLKRYLSYPIDKAEIRFMPLEEEHNYVTFSLPRPWVDGLFQALKTKGVHCGYIGGLFSTLLEKTRLCWNSFSIAFFDQIYLFAEVAPNGKLLQFRTRRLPFGHDGSLDVATLAHSDLEAFLRADKTGKKVQVLNFSPDLQPHLAALQRELNQFRKDVVVPQLAGPALDRFITLMGTQ</sequence>
<proteinExistence type="predicted"/>